<dbReference type="EMBL" id="PHKW01000012">
    <property type="protein sequence ID" value="PKV15167.1"/>
    <property type="molecule type" value="Genomic_DNA"/>
</dbReference>
<dbReference type="EMBL" id="PHKV01000011">
    <property type="protein sequence ID" value="PKV11004.1"/>
    <property type="molecule type" value="Genomic_DNA"/>
</dbReference>
<accession>A0A2N3RES2</accession>
<dbReference type="Proteomes" id="UP000233748">
    <property type="component" value="Unassembled WGS sequence"/>
</dbReference>
<evidence type="ECO:0000313" key="1">
    <source>
        <dbReference type="EMBL" id="PKV11004.1"/>
    </source>
</evidence>
<evidence type="ECO:0000313" key="2">
    <source>
        <dbReference type="EMBL" id="PKV15167.1"/>
    </source>
</evidence>
<name>A0A2N3RES2_9XANT</name>
<sequence length="617" mass="68041">MANPRRLYDTEELAEWYCPNEVELKEADRSNYRRARAALTAALTGELSFSRAAAANQLCRKRLARMAEAAPRRHADGMPNGFRVCVPWGTYSHGTAGDVGGRVPSAAGPGAMRQLLQALPLIRTWVEGYQQPLPPGRAPRGFDRLHERICAELGRQDLADHYPLNTPDRGRRALLDYLRRSRIMAVVPGTLEVEQVPVRKLEDAFRGRIFDRTEFDAHRIDVEGTLSVDVPLGGTVEKSVTTIWLLIEVETRSRAIVSWSLRVGRGYSNLDVATCLAVGLRPWVPRELTIPNLSYAPGAGMPTGLEPALAARRSRSIALDNALAHSACDLEASFCHSRGGVLIFGRAQQPRSRPIVEQLFSRLERGALRRIPGGFEPAKRLGDSKIRISKVHGDDHAFQLGAFEELIDVIVANYNATVHPALGSLSPLQFLQSQASSAFDFSPDTGAQDADELCTVMAPLVVHGNKSQGVVPHVNYKYVKYRSAGLEGRWELVGKTVMARINRNDLRSLMLMRSATAPLCAARAASPWDRTPHDETTRKLIMQWVKNRSGFSIAGADCAVAAYIAFLRNKAQTSQLAVDQLARMDTAFTQESRPISGPDYYSAELRIASDGWVSLDE</sequence>
<dbReference type="GO" id="GO:0003676">
    <property type="term" value="F:nucleic acid binding"/>
    <property type="evidence" value="ECO:0007669"/>
    <property type="project" value="InterPro"/>
</dbReference>
<evidence type="ECO:0008006" key="5">
    <source>
        <dbReference type="Google" id="ProtNLM"/>
    </source>
</evidence>
<dbReference type="Proteomes" id="UP000233720">
    <property type="component" value="Unassembled WGS sequence"/>
</dbReference>
<gene>
    <name evidence="1" type="ORF">XpruCFBP8353_20255</name>
    <name evidence="2" type="ORF">XpruCFBP8354_21020</name>
</gene>
<organism evidence="1 3">
    <name type="scientific">Xanthomonas prunicola</name>
    <dbReference type="NCBI Taxonomy" id="2053930"/>
    <lineage>
        <taxon>Bacteria</taxon>
        <taxon>Pseudomonadati</taxon>
        <taxon>Pseudomonadota</taxon>
        <taxon>Gammaproteobacteria</taxon>
        <taxon>Lysobacterales</taxon>
        <taxon>Lysobacteraceae</taxon>
        <taxon>Xanthomonas</taxon>
    </lineage>
</organism>
<dbReference type="AlphaFoldDB" id="A0A2N3RES2"/>
<evidence type="ECO:0000313" key="4">
    <source>
        <dbReference type="Proteomes" id="UP000233748"/>
    </source>
</evidence>
<dbReference type="RefSeq" id="WP_101364844.1">
    <property type="nucleotide sequence ID" value="NZ_PHKV01000011.1"/>
</dbReference>
<evidence type="ECO:0000313" key="3">
    <source>
        <dbReference type="Proteomes" id="UP000233720"/>
    </source>
</evidence>
<keyword evidence="4" id="KW-1185">Reference proteome</keyword>
<reference evidence="3 4" key="1">
    <citation type="submission" date="2017-11" db="EMBL/GenBank/DDBJ databases">
        <title>Xanthomonas prunicola sp. nov., a novel pathogen that affects nectarine (Prunus persica var. nectarine) trees.</title>
        <authorList>
            <person name="Lopez M."/>
            <person name="Lopez-Soriano P."/>
            <person name="Garita-Cambronero J."/>
            <person name="Beltran C."/>
            <person name="Taghouti G."/>
            <person name="Portier P."/>
            <person name="Cubero J."/>
            <person name="Fischer-Le Saux M."/>
            <person name="Marco-Noales E."/>
        </authorList>
    </citation>
    <scope>NUCLEOTIDE SEQUENCE [LARGE SCALE GENOMIC DNA]</scope>
    <source>
        <strain evidence="1 3">CFBP8353</strain>
        <strain evidence="2 4">CFBP8354</strain>
    </source>
</reference>
<comment type="caution">
    <text evidence="1">The sequence shown here is derived from an EMBL/GenBank/DDBJ whole genome shotgun (WGS) entry which is preliminary data.</text>
</comment>
<dbReference type="InterPro" id="IPR036397">
    <property type="entry name" value="RNaseH_sf"/>
</dbReference>
<protein>
    <recommendedName>
        <fullName evidence="5">Integrase catalytic domain-containing protein</fullName>
    </recommendedName>
</protein>
<proteinExistence type="predicted"/>
<dbReference type="OrthoDB" id="8736397at2"/>
<dbReference type="Gene3D" id="3.30.420.10">
    <property type="entry name" value="Ribonuclease H-like superfamily/Ribonuclease H"/>
    <property type="match status" value="1"/>
</dbReference>